<dbReference type="AlphaFoldDB" id="A0A2U9T4Y5"/>
<dbReference type="Pfam" id="PF04335">
    <property type="entry name" value="VirB8"/>
    <property type="match status" value="1"/>
</dbReference>
<evidence type="ECO:0000313" key="9">
    <source>
        <dbReference type="Proteomes" id="UP000249447"/>
    </source>
</evidence>
<evidence type="ECO:0000256" key="4">
    <source>
        <dbReference type="ARBA" id="ARBA00023136"/>
    </source>
</evidence>
<sequence>MFGSKKTSSPQIDQAVAQAVNYELTVADIARRSQRRAWLVAWCAIVMSLILAGGYFVFLPLKEKVPYLVMADPYTGTATVARLQGNFGNNSITTQEAVNKSNVSQFVLARESYDSGLIGDRNWYTVFSMAGERVAPAYRAIYSSKNPQRPSAVYGATKAVHVRIVSIHLLGGGGGKPYTGATVRFQRSLYDKTTGQFTLLDRTGKIATLEFSYKPNLKLSERDRLLNPLGFQVTEYRVENDFAEALPPEPAFPSPDELRQRLQQSVQPGAEGGDAMTPGASPPSASAVDGQMPANPDGALPANVPAEADPADGANIR</sequence>
<evidence type="ECO:0000256" key="6">
    <source>
        <dbReference type="SAM" id="Phobius"/>
    </source>
</evidence>
<dbReference type="InterPro" id="IPR007430">
    <property type="entry name" value="VirB8"/>
</dbReference>
<keyword evidence="3 6" id="KW-1133">Transmembrane helix</keyword>
<evidence type="ECO:0000256" key="2">
    <source>
        <dbReference type="ARBA" id="ARBA00022692"/>
    </source>
</evidence>
<evidence type="ECO:0000313" key="8">
    <source>
        <dbReference type="EMBL" id="AWV06044.1"/>
    </source>
</evidence>
<gene>
    <name evidence="8" type="ORF">C9I47_0319</name>
</gene>
<evidence type="ECO:0000259" key="7">
    <source>
        <dbReference type="Pfam" id="PF04335"/>
    </source>
</evidence>
<dbReference type="EMBL" id="CP029843">
    <property type="protein sequence ID" value="AWV06044.1"/>
    <property type="molecule type" value="Genomic_DNA"/>
</dbReference>
<organism evidence="8 9">
    <name type="scientific">Marilutibacter maris</name>
    <dbReference type="NCBI Taxonomy" id="1605891"/>
    <lineage>
        <taxon>Bacteria</taxon>
        <taxon>Pseudomonadati</taxon>
        <taxon>Pseudomonadota</taxon>
        <taxon>Gammaproteobacteria</taxon>
        <taxon>Lysobacterales</taxon>
        <taxon>Lysobacteraceae</taxon>
        <taxon>Marilutibacter</taxon>
    </lineage>
</organism>
<protein>
    <submittedName>
        <fullName evidence="8">Conjugative transfer protein</fullName>
    </submittedName>
</protein>
<feature type="domain" description="Bacterial virulence protein VirB8" evidence="7">
    <location>
        <begin position="28"/>
        <end position="239"/>
    </location>
</feature>
<accession>A0A2U9T4Y5</accession>
<keyword evidence="4 6" id="KW-0472">Membrane</keyword>
<dbReference type="RefSeq" id="WP_111265221.1">
    <property type="nucleotide sequence ID" value="NZ_CP029843.1"/>
</dbReference>
<dbReference type="OrthoDB" id="9816242at2"/>
<keyword evidence="9" id="KW-1185">Reference proteome</keyword>
<name>A0A2U9T4Y5_9GAMM</name>
<comment type="subcellular location">
    <subcellularLocation>
        <location evidence="1">Membrane</location>
        <topology evidence="1">Single-pass membrane protein</topology>
    </subcellularLocation>
</comment>
<proteinExistence type="predicted"/>
<dbReference type="Gene3D" id="3.10.450.230">
    <property type="entry name" value="VirB8 protein"/>
    <property type="match status" value="1"/>
</dbReference>
<dbReference type="GO" id="GO:0016020">
    <property type="term" value="C:membrane"/>
    <property type="evidence" value="ECO:0007669"/>
    <property type="project" value="UniProtKB-SubCell"/>
</dbReference>
<dbReference type="KEGG" id="lmb:C9I47_0319"/>
<keyword evidence="2 6" id="KW-0812">Transmembrane</keyword>
<evidence type="ECO:0000256" key="1">
    <source>
        <dbReference type="ARBA" id="ARBA00004167"/>
    </source>
</evidence>
<dbReference type="CDD" id="cd16424">
    <property type="entry name" value="VirB8"/>
    <property type="match status" value="1"/>
</dbReference>
<dbReference type="InterPro" id="IPR032710">
    <property type="entry name" value="NTF2-like_dom_sf"/>
</dbReference>
<feature type="region of interest" description="Disordered" evidence="5">
    <location>
        <begin position="245"/>
        <end position="317"/>
    </location>
</feature>
<evidence type="ECO:0000256" key="5">
    <source>
        <dbReference type="SAM" id="MobiDB-lite"/>
    </source>
</evidence>
<dbReference type="SUPFAM" id="SSF54427">
    <property type="entry name" value="NTF2-like"/>
    <property type="match status" value="1"/>
</dbReference>
<dbReference type="Proteomes" id="UP000249447">
    <property type="component" value="Chromosome"/>
</dbReference>
<feature type="transmembrane region" description="Helical" evidence="6">
    <location>
        <begin position="37"/>
        <end position="58"/>
    </location>
</feature>
<evidence type="ECO:0000256" key="3">
    <source>
        <dbReference type="ARBA" id="ARBA00022989"/>
    </source>
</evidence>
<reference evidence="8 9" key="1">
    <citation type="submission" date="2018-05" db="EMBL/GenBank/DDBJ databases">
        <title>The complete genome of Lysobacter maris HZ9B, a marine bacterium antagonistic against terrestrial plant pathogens.</title>
        <authorList>
            <person name="Zhang X.-Q."/>
        </authorList>
    </citation>
    <scope>NUCLEOTIDE SEQUENCE [LARGE SCALE GENOMIC DNA]</scope>
    <source>
        <strain evidence="8 9">HZ9B</strain>
    </source>
</reference>